<dbReference type="InterPro" id="IPR012347">
    <property type="entry name" value="Ferritin-like"/>
</dbReference>
<organism evidence="4 5">
    <name type="scientific">Hymenobacter sublimis</name>
    <dbReference type="NCBI Taxonomy" id="2933777"/>
    <lineage>
        <taxon>Bacteria</taxon>
        <taxon>Pseudomonadati</taxon>
        <taxon>Bacteroidota</taxon>
        <taxon>Cytophagia</taxon>
        <taxon>Cytophagales</taxon>
        <taxon>Hymenobacteraceae</taxon>
        <taxon>Hymenobacter</taxon>
    </lineage>
</organism>
<accession>A0ABY4JAD5</accession>
<evidence type="ECO:0000313" key="5">
    <source>
        <dbReference type="Proteomes" id="UP000829647"/>
    </source>
</evidence>
<keyword evidence="5" id="KW-1185">Reference proteome</keyword>
<feature type="region of interest" description="Disordered" evidence="1">
    <location>
        <begin position="24"/>
        <end position="91"/>
    </location>
</feature>
<feature type="domain" description="DUF4142" evidence="3">
    <location>
        <begin position="111"/>
        <end position="245"/>
    </location>
</feature>
<dbReference type="InterPro" id="IPR025419">
    <property type="entry name" value="DUF4142"/>
</dbReference>
<reference evidence="4 5" key="1">
    <citation type="submission" date="2022-04" db="EMBL/GenBank/DDBJ databases">
        <title>Hymenobacter sp. isolated from the air.</title>
        <authorList>
            <person name="Won M."/>
            <person name="Lee C.-M."/>
            <person name="Woen H.-Y."/>
            <person name="Kwon S.-W."/>
        </authorList>
    </citation>
    <scope>NUCLEOTIDE SEQUENCE [LARGE SCALE GENOMIC DNA]</scope>
    <source>
        <strain evidence="5">5516 S-25</strain>
    </source>
</reference>
<dbReference type="RefSeq" id="WP_247975901.1">
    <property type="nucleotide sequence ID" value="NZ_CP095848.1"/>
</dbReference>
<dbReference type="PANTHER" id="PTHR38593:SF1">
    <property type="entry name" value="BLR2558 PROTEIN"/>
    <property type="match status" value="1"/>
</dbReference>
<evidence type="ECO:0000256" key="1">
    <source>
        <dbReference type="SAM" id="MobiDB-lite"/>
    </source>
</evidence>
<dbReference type="EMBL" id="CP095848">
    <property type="protein sequence ID" value="UPL49776.1"/>
    <property type="molecule type" value="Genomic_DNA"/>
</dbReference>
<sequence length="251" mass="25476">MKTTKALFSLFAAGSLLAATACSSTNTGTSAGGTTSGSSMGSNSGMDATGSSGSMGTSSSAGMSSGSAGATGSAGTSSTATISGTGGSNATAGTGGAADMTAFMATFSTMQDPVFLMTAASSNLLEIQMGQMATQKASNADVKKFGQMMVDHHTRATQELKTVATPLGVTLPQTMMPVHQAMADRLMAKSGKAFDEDYMDAMETAHKMDIAMFEVKSNAAETPTVKAFATKTLPMLRSHEKMASEVEKKVD</sequence>
<dbReference type="Gene3D" id="1.20.1260.10">
    <property type="match status" value="1"/>
</dbReference>
<dbReference type="Pfam" id="PF13628">
    <property type="entry name" value="DUF4142"/>
    <property type="match status" value="1"/>
</dbReference>
<protein>
    <submittedName>
        <fullName evidence="4">DUF4142 domain-containing protein</fullName>
    </submittedName>
</protein>
<keyword evidence="2" id="KW-0732">Signal</keyword>
<proteinExistence type="predicted"/>
<feature type="compositionally biased region" description="Low complexity" evidence="1">
    <location>
        <begin position="36"/>
        <end position="91"/>
    </location>
</feature>
<evidence type="ECO:0000313" key="4">
    <source>
        <dbReference type="EMBL" id="UPL49776.1"/>
    </source>
</evidence>
<evidence type="ECO:0000256" key="2">
    <source>
        <dbReference type="SAM" id="SignalP"/>
    </source>
</evidence>
<feature type="chain" id="PRO_5046603959" evidence="2">
    <location>
        <begin position="19"/>
        <end position="251"/>
    </location>
</feature>
<name>A0ABY4JAD5_9BACT</name>
<dbReference type="Proteomes" id="UP000829647">
    <property type="component" value="Chromosome"/>
</dbReference>
<dbReference type="PROSITE" id="PS51257">
    <property type="entry name" value="PROKAR_LIPOPROTEIN"/>
    <property type="match status" value="1"/>
</dbReference>
<dbReference type="PANTHER" id="PTHR38593">
    <property type="entry name" value="BLR2558 PROTEIN"/>
    <property type="match status" value="1"/>
</dbReference>
<feature type="signal peptide" evidence="2">
    <location>
        <begin position="1"/>
        <end position="18"/>
    </location>
</feature>
<evidence type="ECO:0000259" key="3">
    <source>
        <dbReference type="Pfam" id="PF13628"/>
    </source>
</evidence>
<gene>
    <name evidence="4" type="ORF">MWH26_02415</name>
</gene>